<dbReference type="GO" id="GO:0051920">
    <property type="term" value="F:peroxiredoxin activity"/>
    <property type="evidence" value="ECO:0007669"/>
    <property type="project" value="InterPro"/>
</dbReference>
<dbReference type="InterPro" id="IPR004675">
    <property type="entry name" value="AhpD_core"/>
</dbReference>
<gene>
    <name evidence="2" type="ORF">AMJ87_12600</name>
</gene>
<protein>
    <submittedName>
        <fullName evidence="2">Alkylhydroperoxidase</fullName>
    </submittedName>
</protein>
<dbReference type="Pfam" id="PF02627">
    <property type="entry name" value="CMD"/>
    <property type="match status" value="1"/>
</dbReference>
<name>A0A0S8G6R5_UNCW3</name>
<dbReference type="Proteomes" id="UP000051096">
    <property type="component" value="Unassembled WGS sequence"/>
</dbReference>
<keyword evidence="2" id="KW-0575">Peroxidase</keyword>
<dbReference type="SUPFAM" id="SSF69118">
    <property type="entry name" value="AhpD-like"/>
    <property type="match status" value="1"/>
</dbReference>
<dbReference type="PATRIC" id="fig|1703780.3.peg.2144"/>
<sequence>MNRERVAQFKEEQKCLNEIVMKNSTNKIKKFYSLDAHIYKEEILPKKIKELIGLAASLVLRCDDCIFYHLAQCYGHDVTDAELEETTAIALIVGGSITIPHIRKAFAFWDQLKSGTAQGVQKR</sequence>
<proteinExistence type="predicted"/>
<dbReference type="EMBL" id="LJUO01000191">
    <property type="protein sequence ID" value="KPK67972.1"/>
    <property type="molecule type" value="Genomic_DNA"/>
</dbReference>
<evidence type="ECO:0000313" key="2">
    <source>
        <dbReference type="EMBL" id="KPK67972.1"/>
    </source>
</evidence>
<accession>A0A0S8G6R5</accession>
<dbReference type="InterPro" id="IPR003779">
    <property type="entry name" value="CMD-like"/>
</dbReference>
<comment type="caution">
    <text evidence="2">The sequence shown here is derived from an EMBL/GenBank/DDBJ whole genome shotgun (WGS) entry which is preliminary data.</text>
</comment>
<feature type="domain" description="Carboxymuconolactone decarboxylase-like" evidence="1">
    <location>
        <begin position="34"/>
        <end position="105"/>
    </location>
</feature>
<keyword evidence="2" id="KW-0560">Oxidoreductase</keyword>
<evidence type="ECO:0000313" key="3">
    <source>
        <dbReference type="Proteomes" id="UP000051096"/>
    </source>
</evidence>
<dbReference type="Gene3D" id="1.20.1290.10">
    <property type="entry name" value="AhpD-like"/>
    <property type="match status" value="1"/>
</dbReference>
<reference evidence="2 3" key="1">
    <citation type="journal article" date="2015" name="Microbiome">
        <title>Genomic resolution of linkages in carbon, nitrogen, and sulfur cycling among widespread estuary sediment bacteria.</title>
        <authorList>
            <person name="Baker B.J."/>
            <person name="Lazar C.S."/>
            <person name="Teske A.P."/>
            <person name="Dick G.J."/>
        </authorList>
    </citation>
    <scope>NUCLEOTIDE SEQUENCE [LARGE SCALE GENOMIC DNA]</scope>
    <source>
        <strain evidence="2">SM23_60</strain>
    </source>
</reference>
<organism evidence="2 3">
    <name type="scientific">candidate division WOR_3 bacterium SM23_60</name>
    <dbReference type="NCBI Taxonomy" id="1703780"/>
    <lineage>
        <taxon>Bacteria</taxon>
        <taxon>Bacteria division WOR-3</taxon>
    </lineage>
</organism>
<dbReference type="AlphaFoldDB" id="A0A0S8G6R5"/>
<dbReference type="PANTHER" id="PTHR33930:SF2">
    <property type="entry name" value="BLR3452 PROTEIN"/>
    <property type="match status" value="1"/>
</dbReference>
<dbReference type="NCBIfam" id="TIGR00778">
    <property type="entry name" value="ahpD_dom"/>
    <property type="match status" value="1"/>
</dbReference>
<dbReference type="InterPro" id="IPR029032">
    <property type="entry name" value="AhpD-like"/>
</dbReference>
<evidence type="ECO:0000259" key="1">
    <source>
        <dbReference type="Pfam" id="PF02627"/>
    </source>
</evidence>
<dbReference type="PANTHER" id="PTHR33930">
    <property type="entry name" value="ALKYL HYDROPEROXIDE REDUCTASE AHPD"/>
    <property type="match status" value="1"/>
</dbReference>